<dbReference type="HOGENOM" id="CLU_2648924_0_0_9"/>
<evidence type="ECO:0000313" key="2">
    <source>
        <dbReference type="Proteomes" id="UP000010296"/>
    </source>
</evidence>
<gene>
    <name evidence="1" type="ORF">HMPREF9088_2211</name>
</gene>
<dbReference type="EMBL" id="AEPV01000089">
    <property type="protein sequence ID" value="EFU72959.1"/>
    <property type="molecule type" value="Genomic_DNA"/>
</dbReference>
<proteinExistence type="predicted"/>
<dbReference type="AlphaFoldDB" id="E6LIM1"/>
<name>E6LIM1_ENTI1</name>
<accession>E6LIM1</accession>
<sequence>MGQKFSEDIGQLAGFKGIGEKGFNSWHFFDDGSAAYFKYPCFRFITLFNGCIFIRCDRPYARNNASSRLNSGDTTY</sequence>
<dbReference type="Proteomes" id="UP000010296">
    <property type="component" value="Unassembled WGS sequence"/>
</dbReference>
<comment type="caution">
    <text evidence="1">The sequence shown here is derived from an EMBL/GenBank/DDBJ whole genome shotgun (WGS) entry which is preliminary data.</text>
</comment>
<protein>
    <submittedName>
        <fullName evidence="1">Uncharacterized protein</fullName>
    </submittedName>
</protein>
<reference evidence="1 2" key="1">
    <citation type="submission" date="2010-12" db="EMBL/GenBank/DDBJ databases">
        <authorList>
            <person name="Muzny D."/>
            <person name="Qin X."/>
            <person name="Deng J."/>
            <person name="Jiang H."/>
            <person name="Liu Y."/>
            <person name="Qu J."/>
            <person name="Song X.-Z."/>
            <person name="Zhang L."/>
            <person name="Thornton R."/>
            <person name="Coyle M."/>
            <person name="Francisco L."/>
            <person name="Jackson L."/>
            <person name="Javaid M."/>
            <person name="Korchina V."/>
            <person name="Kovar C."/>
            <person name="Mata R."/>
            <person name="Mathew T."/>
            <person name="Ngo R."/>
            <person name="Nguyen L."/>
            <person name="Nguyen N."/>
            <person name="Okwuonu G."/>
            <person name="Ongeri F."/>
            <person name="Pham C."/>
            <person name="Simmons D."/>
            <person name="Wilczek-Boney K."/>
            <person name="Hale W."/>
            <person name="Jakkamsetti A."/>
            <person name="Pham P."/>
            <person name="Ruth R."/>
            <person name="San Lucas F."/>
            <person name="Warren J."/>
            <person name="Zhang J."/>
            <person name="Zhao Z."/>
            <person name="Zhou C."/>
            <person name="Zhu D."/>
            <person name="Lee S."/>
            <person name="Bess C."/>
            <person name="Blankenburg K."/>
            <person name="Forbes L."/>
            <person name="Fu Q."/>
            <person name="Gubbala S."/>
            <person name="Hirani K."/>
            <person name="Jayaseelan J.C."/>
            <person name="Lara F."/>
            <person name="Munidasa M."/>
            <person name="Palculict T."/>
            <person name="Patil S."/>
            <person name="Pu L.-L."/>
            <person name="Saada N."/>
            <person name="Tang L."/>
            <person name="Weissenberger G."/>
            <person name="Zhu Y."/>
            <person name="Hemphill L."/>
            <person name="Shang Y."/>
            <person name="Youmans B."/>
            <person name="Ayvaz T."/>
            <person name="Ross M."/>
            <person name="Santibanez J."/>
            <person name="Aqrawi P."/>
            <person name="Gross S."/>
            <person name="Joshi V."/>
            <person name="Fowler G."/>
            <person name="Nazareth L."/>
            <person name="Reid J."/>
            <person name="Worley K."/>
            <person name="Petrosino J."/>
            <person name="Highlander S."/>
            <person name="Gibbs R."/>
        </authorList>
    </citation>
    <scope>NUCLEOTIDE SEQUENCE [LARGE SCALE GENOMIC DNA]</scope>
    <source>
        <strain evidence="2">DSM 15952 / CCUG 50447 / LMG 22039 / TP 1.5</strain>
    </source>
</reference>
<evidence type="ECO:0000313" key="1">
    <source>
        <dbReference type="EMBL" id="EFU72959.1"/>
    </source>
</evidence>
<dbReference type="STRING" id="888064.HMPREF9088_2211"/>
<organism evidence="1 2">
    <name type="scientific">Enterococcus italicus (strain DSM 15952 / CCUG 50447 / LMG 22039 / TP 1.5)</name>
    <dbReference type="NCBI Taxonomy" id="888064"/>
    <lineage>
        <taxon>Bacteria</taxon>
        <taxon>Bacillati</taxon>
        <taxon>Bacillota</taxon>
        <taxon>Bacilli</taxon>
        <taxon>Lactobacillales</taxon>
        <taxon>Enterococcaceae</taxon>
        <taxon>Enterococcus</taxon>
    </lineage>
</organism>
<keyword evidence="2" id="KW-1185">Reference proteome</keyword>